<dbReference type="Proteomes" id="UP000681967">
    <property type="component" value="Unassembled WGS sequence"/>
</dbReference>
<dbReference type="Gene3D" id="1.25.40.10">
    <property type="entry name" value="Tetratricopeptide repeat domain"/>
    <property type="match status" value="1"/>
</dbReference>
<name>A0A815X277_9BILA</name>
<gene>
    <name evidence="2" type="ORF">BYL167_LOCUS7264</name>
    <name evidence="1" type="ORF">CJN711_LOCUS30571</name>
</gene>
<sequence length="571" mass="66313">MGGCAARERPTVRHVIRRVSSSEFIKPKVRENLESYYLFWLDNTARSPEFMEAPDELRAVINHVEIFESNEECVRRFEKIKQGKIFLIANLTQALLLLPRIHDHQELYSIYMYPDRNNIDMNEITYNFNKVRGIHDSFATAKRYLEDDVKMHTDLDEPMIMNFNEDDNESESQKRFNLFLKVVNTKANNVYDNQTQEHLVDTYEEYYKGNDSETNFIDEFSRLYKPEDAIAWYMRGSCLHRLLTHAFNEQNMRLLVDMYSFIVDVNRNIKTKSLTQSSKLHVFRGQFLSTEKLTLFKNHINQLVTMHCFLSAQISREDVVNLLDSIDPIDKSFVRIIFEIDASQNCVIVDGSESSTSKTALFMLGSVFKIVDVTETTVRLSQYTATSDDNFDLVNESSEILKGILTYLKDGPVQAIQYFQANLIRLSETDLATRSSMHGQLGYLEQQVGHSEIATQMYEKSMNDRTIQFRVYLFYLDQAAKHYANVLRDWGKAKAIWLQKLDIQNALHIEEGKAQTYENLARAALMTKQNDKTIEYTSAAIKSLPDDHPHLSYLRQQLEHAKTNVSPETTS</sequence>
<organism evidence="1 3">
    <name type="scientific">Rotaria magnacalcarata</name>
    <dbReference type="NCBI Taxonomy" id="392030"/>
    <lineage>
        <taxon>Eukaryota</taxon>
        <taxon>Metazoa</taxon>
        <taxon>Spiralia</taxon>
        <taxon>Gnathifera</taxon>
        <taxon>Rotifera</taxon>
        <taxon>Eurotatoria</taxon>
        <taxon>Bdelloidea</taxon>
        <taxon>Philodinida</taxon>
        <taxon>Philodinidae</taxon>
        <taxon>Rotaria</taxon>
    </lineage>
</organism>
<accession>A0A815X277</accession>
<dbReference type="EMBL" id="CAJOBH010001867">
    <property type="protein sequence ID" value="CAF3877478.1"/>
    <property type="molecule type" value="Genomic_DNA"/>
</dbReference>
<evidence type="ECO:0000313" key="1">
    <source>
        <dbReference type="EMBL" id="CAF1553239.1"/>
    </source>
</evidence>
<comment type="caution">
    <text evidence="1">The sequence shown here is derived from an EMBL/GenBank/DDBJ whole genome shotgun (WGS) entry which is preliminary data.</text>
</comment>
<dbReference type="InterPro" id="IPR011990">
    <property type="entry name" value="TPR-like_helical_dom_sf"/>
</dbReference>
<dbReference type="Proteomes" id="UP000663855">
    <property type="component" value="Unassembled WGS sequence"/>
</dbReference>
<evidence type="ECO:0000313" key="2">
    <source>
        <dbReference type="EMBL" id="CAF3877478.1"/>
    </source>
</evidence>
<protein>
    <submittedName>
        <fullName evidence="1">Uncharacterized protein</fullName>
    </submittedName>
</protein>
<dbReference type="EMBL" id="CAJNOV010014529">
    <property type="protein sequence ID" value="CAF1553239.1"/>
    <property type="molecule type" value="Genomic_DNA"/>
</dbReference>
<proteinExistence type="predicted"/>
<dbReference type="AlphaFoldDB" id="A0A815X277"/>
<evidence type="ECO:0000313" key="3">
    <source>
        <dbReference type="Proteomes" id="UP000663855"/>
    </source>
</evidence>
<reference evidence="1" key="1">
    <citation type="submission" date="2021-02" db="EMBL/GenBank/DDBJ databases">
        <authorList>
            <person name="Nowell W R."/>
        </authorList>
    </citation>
    <scope>NUCLEOTIDE SEQUENCE</scope>
</reference>
<dbReference type="SUPFAM" id="SSF48452">
    <property type="entry name" value="TPR-like"/>
    <property type="match status" value="1"/>
</dbReference>